<keyword evidence="2" id="KW-1185">Reference proteome</keyword>
<accession>A0A1L3LW65</accession>
<proteinExistence type="predicted"/>
<organism evidence="1 2">
    <name type="scientific">Sinorhizobium americanum</name>
    <dbReference type="NCBI Taxonomy" id="194963"/>
    <lineage>
        <taxon>Bacteria</taxon>
        <taxon>Pseudomonadati</taxon>
        <taxon>Pseudomonadota</taxon>
        <taxon>Alphaproteobacteria</taxon>
        <taxon>Hyphomicrobiales</taxon>
        <taxon>Rhizobiaceae</taxon>
        <taxon>Sinorhizobium/Ensifer group</taxon>
        <taxon>Sinorhizobium</taxon>
    </lineage>
</organism>
<geneLocation type="plasmid" evidence="1 2">
    <name>C</name>
</geneLocation>
<reference evidence="1 2" key="1">
    <citation type="submission" date="2015-10" db="EMBL/GenBank/DDBJ databases">
        <title>Genomic differences between typical nodule nitrogen-fixing rhizobial strains and those coming from bean seeds.</title>
        <authorList>
            <person name="Peralta H."/>
            <person name="Aguilar-Vera A."/>
            <person name="Diaz R."/>
            <person name="Mora Y."/>
            <person name="Martinez-Batallar G."/>
            <person name="Salazar E."/>
            <person name="Vargas-Lagunas C."/>
            <person name="Encarnacion S."/>
            <person name="Girard L."/>
            <person name="Mora J."/>
        </authorList>
    </citation>
    <scope>NUCLEOTIDE SEQUENCE [LARGE SCALE GENOMIC DNA]</scope>
    <source>
        <strain evidence="1 2">CFNEI 73</strain>
        <plasmid evidence="1 2">C</plasmid>
    </source>
</reference>
<gene>
    <name evidence="1" type="ORF">SAMCFNEI73_pC0623</name>
</gene>
<dbReference type="AlphaFoldDB" id="A0A1L3LW65"/>
<protein>
    <submittedName>
        <fullName evidence="1">Uncharacterized protein</fullName>
    </submittedName>
</protein>
<dbReference type="KEGG" id="same:SAMCFNEI73_pC0623"/>
<dbReference type="Proteomes" id="UP000182306">
    <property type="component" value="Plasmid C"/>
</dbReference>
<name>A0A1L3LW65_9HYPH</name>
<evidence type="ECO:0000313" key="1">
    <source>
        <dbReference type="EMBL" id="APG94344.1"/>
    </source>
</evidence>
<keyword evidence="1" id="KW-0614">Plasmid</keyword>
<dbReference type="EMBL" id="CP013110">
    <property type="protein sequence ID" value="APG94344.1"/>
    <property type="molecule type" value="Genomic_DNA"/>
</dbReference>
<sequence length="38" mass="4306">MERKKFRRIKGCAPSARSGSVVTQVVQPCYQGRQPLDQ</sequence>
<evidence type="ECO:0000313" key="2">
    <source>
        <dbReference type="Proteomes" id="UP000182306"/>
    </source>
</evidence>